<feature type="region of interest" description="Disordered" evidence="8">
    <location>
        <begin position="1"/>
        <end position="117"/>
    </location>
</feature>
<evidence type="ECO:0000256" key="1">
    <source>
        <dbReference type="ARBA" id="ARBA00004651"/>
    </source>
</evidence>
<evidence type="ECO:0000256" key="2">
    <source>
        <dbReference type="ARBA" id="ARBA00010199"/>
    </source>
</evidence>
<feature type="transmembrane region" description="Helical" evidence="9">
    <location>
        <begin position="400"/>
        <end position="421"/>
    </location>
</feature>
<keyword evidence="11" id="KW-1185">Reference proteome</keyword>
<evidence type="ECO:0000256" key="6">
    <source>
        <dbReference type="ARBA" id="ARBA00022989"/>
    </source>
</evidence>
<feature type="compositionally biased region" description="Acidic residues" evidence="8">
    <location>
        <begin position="69"/>
        <end position="84"/>
    </location>
</feature>
<keyword evidence="7 9" id="KW-0472">Membrane</keyword>
<dbReference type="GO" id="GO:0042910">
    <property type="term" value="F:xenobiotic transmembrane transporter activity"/>
    <property type="evidence" value="ECO:0007669"/>
    <property type="project" value="InterPro"/>
</dbReference>
<feature type="transmembrane region" description="Helical" evidence="9">
    <location>
        <begin position="433"/>
        <end position="461"/>
    </location>
</feature>
<reference evidence="10" key="1">
    <citation type="submission" date="2021-05" db="EMBL/GenBank/DDBJ databases">
        <title>A free-living protist that lacks canonical eukaryotic 1 DNA replication and segregation systems.</title>
        <authorList>
            <person name="Salas-Leiva D.E."/>
            <person name="Tromer E.C."/>
            <person name="Curtis B.A."/>
            <person name="Jerlstrom-Hultqvist J."/>
            <person name="Kolisko M."/>
            <person name="Yi Z."/>
            <person name="Salas-Leiva J.S."/>
            <person name="Gallot-Lavallee L."/>
            <person name="Kops G.J.P.L."/>
            <person name="Archibald J.M."/>
            <person name="Simpson A.G.B."/>
            <person name="Roger A.J."/>
        </authorList>
    </citation>
    <scope>NUCLEOTIDE SEQUENCE</scope>
    <source>
        <strain evidence="10">BICM</strain>
    </source>
</reference>
<dbReference type="PANTHER" id="PTHR43549:SF3">
    <property type="entry name" value="MULTIDRUG RESISTANCE PROTEIN YPNP-RELATED"/>
    <property type="match status" value="1"/>
</dbReference>
<dbReference type="GO" id="GO:0015297">
    <property type="term" value="F:antiporter activity"/>
    <property type="evidence" value="ECO:0007669"/>
    <property type="project" value="InterPro"/>
</dbReference>
<comment type="similarity">
    <text evidence="2">Belongs to the multi antimicrobial extrusion (MATE) (TC 2.A.66.1) family.</text>
</comment>
<dbReference type="Pfam" id="PF01554">
    <property type="entry name" value="MatE"/>
    <property type="match status" value="2"/>
</dbReference>
<accession>A0A8J6E238</accession>
<dbReference type="OrthoDB" id="2126698at2759"/>
<feature type="transmembrane region" description="Helical" evidence="9">
    <location>
        <begin position="506"/>
        <end position="526"/>
    </location>
</feature>
<feature type="transmembrane region" description="Helical" evidence="9">
    <location>
        <begin position="532"/>
        <end position="557"/>
    </location>
</feature>
<comment type="subcellular location">
    <subcellularLocation>
        <location evidence="1">Cell membrane</location>
        <topology evidence="1">Multi-pass membrane protein</topology>
    </subcellularLocation>
</comment>
<evidence type="ECO:0000313" key="10">
    <source>
        <dbReference type="EMBL" id="KAG9394223.1"/>
    </source>
</evidence>
<feature type="transmembrane region" description="Helical" evidence="9">
    <location>
        <begin position="481"/>
        <end position="499"/>
    </location>
</feature>
<feature type="transmembrane region" description="Helical" evidence="9">
    <location>
        <begin position="307"/>
        <end position="331"/>
    </location>
</feature>
<dbReference type="PANTHER" id="PTHR43549">
    <property type="entry name" value="MULTIDRUG RESISTANCE PROTEIN YPNP-RELATED"/>
    <property type="match status" value="1"/>
</dbReference>
<evidence type="ECO:0000256" key="9">
    <source>
        <dbReference type="SAM" id="Phobius"/>
    </source>
</evidence>
<dbReference type="AlphaFoldDB" id="A0A8J6E238"/>
<keyword evidence="4" id="KW-1003">Cell membrane</keyword>
<comment type="caution">
    <text evidence="10">The sequence shown here is derived from an EMBL/GenBank/DDBJ whole genome shotgun (WGS) entry which is preliminary data.</text>
</comment>
<sequence length="634" mass="67988">MDDKRTRLEADIHASISIGDVYNQSNMTNDDPLQPSFDIGHDRDEIAPYSHQEDQTSQSSTGSSSFDDSSPDSDGPDAVPDDETATQQPIGHSDDAGADEGKEPSSPPPRPSKHAQMLRGPTWLIPYLLLRKTFDMMIGRLAMILFNLVDTIFIARLDGTDDITAISFTFPIVQVVNSFSAGLGVAVTVQTAKHLGSGDLKSAARTVTECVTTAVIMSLCLTLLGLIITVPLLFALGATGVILTKAVQYMLIWWGGISFVIVPMTINSAIRATGDMRTPSLIMLIGVVVNIICDPFLIFGIGPVPKLGIIGAALSTVISRIVTALFALVLLQWRFHLIDFKAMTLRTFGQSALGMFRIGVPSAINNVCYPAVSMAITAMLARYGDISVAGYGLATRIESVIISIPSAAMTAVVAFVGQNLAAKRVDRILVGMIYSIVFSFGIVLLCWVVLFIPCGFILSLIKNNAEVVDNGALYLRTTMPGVAAMYTTIVISTLIISFGHPQQGMVFLIAQATCQTMAALVVGLILDTELGVYTGFTAVPFVFVLLSITHVMTLVYLKHRKFAKMAGRGDVEASQSREMIEELSGGDSDADIASDSAVRGGDVPDDVQPEEQGVELAWEAGPTLYGDETVSDRE</sequence>
<feature type="transmembrane region" description="Helical" evidence="9">
    <location>
        <begin position="352"/>
        <end position="380"/>
    </location>
</feature>
<feature type="compositionally biased region" description="Basic and acidic residues" evidence="8">
    <location>
        <begin position="39"/>
        <end position="54"/>
    </location>
</feature>
<evidence type="ECO:0000256" key="7">
    <source>
        <dbReference type="ARBA" id="ARBA00023136"/>
    </source>
</evidence>
<dbReference type="InterPro" id="IPR052031">
    <property type="entry name" value="Membrane_Transporter-Flippase"/>
</dbReference>
<gene>
    <name evidence="10" type="ORF">J8273_4325</name>
</gene>
<dbReference type="EMBL" id="JAHDYR010000016">
    <property type="protein sequence ID" value="KAG9394223.1"/>
    <property type="molecule type" value="Genomic_DNA"/>
</dbReference>
<name>A0A8J6E238_9EUKA</name>
<feature type="transmembrane region" description="Helical" evidence="9">
    <location>
        <begin position="281"/>
        <end position="301"/>
    </location>
</feature>
<keyword evidence="6 9" id="KW-1133">Transmembrane helix</keyword>
<protein>
    <submittedName>
        <fullName evidence="10">Multi antimicrobial extrusion protein</fullName>
    </submittedName>
</protein>
<organism evidence="10 11">
    <name type="scientific">Carpediemonas membranifera</name>
    <dbReference type="NCBI Taxonomy" id="201153"/>
    <lineage>
        <taxon>Eukaryota</taxon>
        <taxon>Metamonada</taxon>
        <taxon>Carpediemonas-like organisms</taxon>
        <taxon>Carpediemonas</taxon>
    </lineage>
</organism>
<proteinExistence type="inferred from homology"/>
<feature type="transmembrane region" description="Helical" evidence="9">
    <location>
        <begin position="163"/>
        <end position="189"/>
    </location>
</feature>
<evidence type="ECO:0000256" key="3">
    <source>
        <dbReference type="ARBA" id="ARBA00022448"/>
    </source>
</evidence>
<feature type="compositionally biased region" description="Acidic residues" evidence="8">
    <location>
        <begin position="603"/>
        <end position="613"/>
    </location>
</feature>
<dbReference type="InterPro" id="IPR002528">
    <property type="entry name" value="MATE_fam"/>
</dbReference>
<feature type="transmembrane region" description="Helical" evidence="9">
    <location>
        <begin position="137"/>
        <end position="157"/>
    </location>
</feature>
<feature type="region of interest" description="Disordered" evidence="8">
    <location>
        <begin position="580"/>
        <end position="634"/>
    </location>
</feature>
<evidence type="ECO:0000313" key="11">
    <source>
        <dbReference type="Proteomes" id="UP000717585"/>
    </source>
</evidence>
<feature type="compositionally biased region" description="Low complexity" evidence="8">
    <location>
        <begin position="585"/>
        <end position="597"/>
    </location>
</feature>
<evidence type="ECO:0000256" key="8">
    <source>
        <dbReference type="SAM" id="MobiDB-lite"/>
    </source>
</evidence>
<feature type="compositionally biased region" description="Basic and acidic residues" evidence="8">
    <location>
        <begin position="92"/>
        <end position="103"/>
    </location>
</feature>
<dbReference type="Proteomes" id="UP000717585">
    <property type="component" value="Unassembled WGS sequence"/>
</dbReference>
<feature type="compositionally biased region" description="Basic and acidic residues" evidence="8">
    <location>
        <begin position="1"/>
        <end position="12"/>
    </location>
</feature>
<dbReference type="NCBIfam" id="TIGR00797">
    <property type="entry name" value="matE"/>
    <property type="match status" value="1"/>
</dbReference>
<keyword evidence="5 9" id="KW-0812">Transmembrane</keyword>
<evidence type="ECO:0000256" key="5">
    <source>
        <dbReference type="ARBA" id="ARBA00022692"/>
    </source>
</evidence>
<feature type="compositionally biased region" description="Low complexity" evidence="8">
    <location>
        <begin position="55"/>
        <end position="68"/>
    </location>
</feature>
<feature type="compositionally biased region" description="Polar residues" evidence="8">
    <location>
        <begin position="22"/>
        <end position="31"/>
    </location>
</feature>
<dbReference type="GO" id="GO:0005886">
    <property type="term" value="C:plasma membrane"/>
    <property type="evidence" value="ECO:0007669"/>
    <property type="project" value="UniProtKB-SubCell"/>
</dbReference>
<keyword evidence="3" id="KW-0813">Transport</keyword>
<feature type="transmembrane region" description="Helical" evidence="9">
    <location>
        <begin position="246"/>
        <end position="269"/>
    </location>
</feature>
<feature type="transmembrane region" description="Helical" evidence="9">
    <location>
        <begin position="210"/>
        <end position="234"/>
    </location>
</feature>
<evidence type="ECO:0000256" key="4">
    <source>
        <dbReference type="ARBA" id="ARBA00022475"/>
    </source>
</evidence>